<evidence type="ECO:0000313" key="1">
    <source>
        <dbReference type="EMBL" id="BCI51727.1"/>
    </source>
</evidence>
<sequence length="92" mass="10095">MMDPGVGAVADTDGGSVRLPPVAFLFRPRCVVRHDVVEVEPDQVAARECEACGLRIEGERRVTFVRMLRADFVSLSHTRQQYQAPAQVAGAQ</sequence>
<dbReference type="AlphaFoldDB" id="A0A6S6P2Y5"/>
<dbReference type="Proteomes" id="UP000515734">
    <property type="component" value="Chromosome"/>
</dbReference>
<evidence type="ECO:0000313" key="2">
    <source>
        <dbReference type="Proteomes" id="UP000515734"/>
    </source>
</evidence>
<dbReference type="EMBL" id="AP023287">
    <property type="protein sequence ID" value="BCI51727.1"/>
    <property type="molecule type" value="Genomic_DNA"/>
</dbReference>
<organism evidence="1 2">
    <name type="scientific">Mycolicibacterium litorale</name>
    <dbReference type="NCBI Taxonomy" id="758802"/>
    <lineage>
        <taxon>Bacteria</taxon>
        <taxon>Bacillati</taxon>
        <taxon>Actinomycetota</taxon>
        <taxon>Actinomycetes</taxon>
        <taxon>Mycobacteriales</taxon>
        <taxon>Mycobacteriaceae</taxon>
        <taxon>Mycolicibacterium</taxon>
    </lineage>
</organism>
<reference evidence="1 2" key="1">
    <citation type="submission" date="2020-07" db="EMBL/GenBank/DDBJ databases">
        <title>Complete genome sequence of Mycolicibacterium litorale like strain isolated from cardiac implantable electronic device infection.</title>
        <authorList>
            <person name="Fukano H."/>
            <person name="Miyama H."/>
            <person name="Hoshino Y."/>
        </authorList>
    </citation>
    <scope>NUCLEOTIDE SEQUENCE [LARGE SCALE GENOMIC DNA]</scope>
    <source>
        <strain evidence="1 2">NIIDNTM18</strain>
    </source>
</reference>
<proteinExistence type="predicted"/>
<protein>
    <submittedName>
        <fullName evidence="1">Uncharacterized protein</fullName>
    </submittedName>
</protein>
<name>A0A6S6P2Y5_9MYCO</name>
<gene>
    <name evidence="1" type="ORF">NIIDNTM18_10050</name>
</gene>
<accession>A0A6S6P2Y5</accession>